<name>A0A9X0C8N9_9EURO</name>
<feature type="region of interest" description="Disordered" evidence="1">
    <location>
        <begin position="1"/>
        <end position="20"/>
    </location>
</feature>
<evidence type="ECO:0000256" key="1">
    <source>
        <dbReference type="SAM" id="MobiDB-lite"/>
    </source>
</evidence>
<accession>A0A9X0C8N9</accession>
<sequence length="82" mass="9425">MASFSASTNPFDPRFQQSESRQCNLSALQRVTVVRSSKDLKIDKINQERVRGRSGVGGALRLNLERQKRGSWHFYQKSRLDV</sequence>
<keyword evidence="3" id="KW-1185">Reference proteome</keyword>
<proteinExistence type="predicted"/>
<dbReference type="Proteomes" id="UP001149954">
    <property type="component" value="Unassembled WGS sequence"/>
</dbReference>
<dbReference type="AlphaFoldDB" id="A0A9X0C8N9"/>
<organism evidence="2 3">
    <name type="scientific">Penicillium fimorum</name>
    <dbReference type="NCBI Taxonomy" id="1882269"/>
    <lineage>
        <taxon>Eukaryota</taxon>
        <taxon>Fungi</taxon>
        <taxon>Dikarya</taxon>
        <taxon>Ascomycota</taxon>
        <taxon>Pezizomycotina</taxon>
        <taxon>Eurotiomycetes</taxon>
        <taxon>Eurotiomycetidae</taxon>
        <taxon>Eurotiales</taxon>
        <taxon>Aspergillaceae</taxon>
        <taxon>Penicillium</taxon>
    </lineage>
</organism>
<protein>
    <submittedName>
        <fullName evidence="2">Uncharacterized protein</fullName>
    </submittedName>
</protein>
<evidence type="ECO:0000313" key="3">
    <source>
        <dbReference type="Proteomes" id="UP001149954"/>
    </source>
</evidence>
<dbReference type="EMBL" id="JAPWDS010000002">
    <property type="protein sequence ID" value="KAJ5513081.1"/>
    <property type="molecule type" value="Genomic_DNA"/>
</dbReference>
<reference evidence="2" key="1">
    <citation type="submission" date="2022-12" db="EMBL/GenBank/DDBJ databases">
        <authorList>
            <person name="Petersen C."/>
        </authorList>
    </citation>
    <scope>NUCLEOTIDE SEQUENCE</scope>
    <source>
        <strain evidence="2">IBT 29495</strain>
    </source>
</reference>
<reference evidence="2" key="2">
    <citation type="journal article" date="2023" name="IMA Fungus">
        <title>Comparative genomic study of the Penicillium genus elucidates a diverse pangenome and 15 lateral gene transfer events.</title>
        <authorList>
            <person name="Petersen C."/>
            <person name="Sorensen T."/>
            <person name="Nielsen M.R."/>
            <person name="Sondergaard T.E."/>
            <person name="Sorensen J.L."/>
            <person name="Fitzpatrick D.A."/>
            <person name="Frisvad J.C."/>
            <person name="Nielsen K.L."/>
        </authorList>
    </citation>
    <scope>NUCLEOTIDE SEQUENCE</scope>
    <source>
        <strain evidence="2">IBT 29495</strain>
    </source>
</reference>
<comment type="caution">
    <text evidence="2">The sequence shown here is derived from an EMBL/GenBank/DDBJ whole genome shotgun (WGS) entry which is preliminary data.</text>
</comment>
<evidence type="ECO:0000313" key="2">
    <source>
        <dbReference type="EMBL" id="KAJ5513081.1"/>
    </source>
</evidence>
<gene>
    <name evidence="2" type="ORF">N7463_002633</name>
</gene>